<dbReference type="EMBL" id="JADIMI010000011">
    <property type="protein sequence ID" value="MBO8451465.1"/>
    <property type="molecule type" value="Genomic_DNA"/>
</dbReference>
<evidence type="ECO:0000256" key="2">
    <source>
        <dbReference type="SAM" id="SignalP"/>
    </source>
</evidence>
<feature type="chain" id="PRO_5039133353" evidence="2">
    <location>
        <begin position="25"/>
        <end position="204"/>
    </location>
</feature>
<dbReference type="Proteomes" id="UP000823661">
    <property type="component" value="Unassembled WGS sequence"/>
</dbReference>
<dbReference type="AlphaFoldDB" id="A0A9D9EQW0"/>
<accession>A0A9D9EQW0</accession>
<name>A0A9D9EQW0_9BACT</name>
<dbReference type="Gene3D" id="2.40.160.20">
    <property type="match status" value="1"/>
</dbReference>
<evidence type="ECO:0000259" key="3">
    <source>
        <dbReference type="Pfam" id="PF13505"/>
    </source>
</evidence>
<organism evidence="4 5">
    <name type="scientific">Candidatus Cryptobacteroides intestinavium</name>
    <dbReference type="NCBI Taxonomy" id="2840766"/>
    <lineage>
        <taxon>Bacteria</taxon>
        <taxon>Pseudomonadati</taxon>
        <taxon>Bacteroidota</taxon>
        <taxon>Bacteroidia</taxon>
        <taxon>Bacteroidales</taxon>
        <taxon>Candidatus Cryptobacteroides</taxon>
    </lineage>
</organism>
<protein>
    <submittedName>
        <fullName evidence="4">Outer membrane beta-barrel protein</fullName>
    </submittedName>
</protein>
<reference evidence="4" key="1">
    <citation type="submission" date="2020-10" db="EMBL/GenBank/DDBJ databases">
        <authorList>
            <person name="Gilroy R."/>
        </authorList>
    </citation>
    <scope>NUCLEOTIDE SEQUENCE</scope>
    <source>
        <strain evidence="4">B1-20833</strain>
    </source>
</reference>
<reference evidence="4" key="2">
    <citation type="journal article" date="2021" name="PeerJ">
        <title>Extensive microbial diversity within the chicken gut microbiome revealed by metagenomics and culture.</title>
        <authorList>
            <person name="Gilroy R."/>
            <person name="Ravi A."/>
            <person name="Getino M."/>
            <person name="Pursley I."/>
            <person name="Horton D.L."/>
            <person name="Alikhan N.F."/>
            <person name="Baker D."/>
            <person name="Gharbi K."/>
            <person name="Hall N."/>
            <person name="Watson M."/>
            <person name="Adriaenssens E.M."/>
            <person name="Foster-Nyarko E."/>
            <person name="Jarju S."/>
            <person name="Secka A."/>
            <person name="Antonio M."/>
            <person name="Oren A."/>
            <person name="Chaudhuri R.R."/>
            <person name="La Ragione R."/>
            <person name="Hildebrand F."/>
            <person name="Pallen M.J."/>
        </authorList>
    </citation>
    <scope>NUCLEOTIDE SEQUENCE</scope>
    <source>
        <strain evidence="4">B1-20833</strain>
    </source>
</reference>
<proteinExistence type="predicted"/>
<dbReference type="InterPro" id="IPR027385">
    <property type="entry name" value="Beta-barrel_OMP"/>
</dbReference>
<evidence type="ECO:0000313" key="4">
    <source>
        <dbReference type="EMBL" id="MBO8451465.1"/>
    </source>
</evidence>
<evidence type="ECO:0000256" key="1">
    <source>
        <dbReference type="ARBA" id="ARBA00022729"/>
    </source>
</evidence>
<feature type="signal peptide" evidence="2">
    <location>
        <begin position="1"/>
        <end position="24"/>
    </location>
</feature>
<evidence type="ECO:0000313" key="5">
    <source>
        <dbReference type="Proteomes" id="UP000823661"/>
    </source>
</evidence>
<dbReference type="Pfam" id="PF13505">
    <property type="entry name" value="OMP_b-brl"/>
    <property type="match status" value="1"/>
</dbReference>
<comment type="caution">
    <text evidence="4">The sequence shown here is derived from an EMBL/GenBank/DDBJ whole genome shotgun (WGS) entry which is preliminary data.</text>
</comment>
<feature type="domain" description="Outer membrane protein beta-barrel" evidence="3">
    <location>
        <begin position="10"/>
        <end position="203"/>
    </location>
</feature>
<gene>
    <name evidence="4" type="ORF">IAC06_01085</name>
</gene>
<keyword evidence="1 2" id="KW-0732">Signal</keyword>
<sequence length="204" mass="22650">MKTFIKTMVLAALLSVFAAASADAQPGRRFYVDAGWQFNGTVGNDFAASGNGWGAYLEGGYYVLPRIAVGLFGSFNTNNEYIPRHTYTAADGAALTTDKVNSIYQIPFGATLRYRFSYKIFQPYIQAKLGANYAEEYSYMSTMAAVDDQWGFYVSPEIGFTWHPFRRSNFGFQFAAYYSYATNRSEAFGVNGINNAGFKLGVSF</sequence>